<dbReference type="SUPFAM" id="SSF53850">
    <property type="entry name" value="Periplasmic binding protein-like II"/>
    <property type="match status" value="1"/>
</dbReference>
<dbReference type="EMBL" id="FMIC01000002">
    <property type="protein sequence ID" value="SCL67114.1"/>
    <property type="molecule type" value="Genomic_DNA"/>
</dbReference>
<gene>
    <name evidence="2" type="ORF">GA0070608_3437</name>
    <name evidence="3" type="ORF">OIE14_20515</name>
</gene>
<dbReference type="Gene3D" id="3.40.190.10">
    <property type="entry name" value="Periplasmic binding protein-like II"/>
    <property type="match status" value="2"/>
</dbReference>
<sequence>MSTHRNAGSLLRRGRMTGLRAAAAATVVALVAACGSTSDATTGTDGETNTVRVVTNFGTIYYGLLLGLDLLAEERPDLKIEHVQLSAGGDSLTALASGQADVVSVGVSPVLIAREKGVPVRFGGSLVTAHVALVAMDGKYRSLADFQPGDQIATPGPYAVGSIALLGAAMRELGDWKKVQGMFRMMPHPDAVAALTQGEVQAHMATPPFLQQGLAKGAREVIGGNELLGAPVPLGAFAFNESFHKANPKVYAALVDAIKRGTAMINDDPQAAAARIAGLDAVKTTKDKVLVELTEQGIKFNTEFAGYTQTADTMLQMGLIKKKPALSDVSLPNVTGS</sequence>
<reference evidence="2 4" key="1">
    <citation type="submission" date="2016-06" db="EMBL/GenBank/DDBJ databases">
        <authorList>
            <person name="Kjaerup R.B."/>
            <person name="Dalgaard T.S."/>
            <person name="Juul-Madsen H.R."/>
        </authorList>
    </citation>
    <scope>NUCLEOTIDE SEQUENCE [LARGE SCALE GENOMIC DNA]</scope>
    <source>
        <strain evidence="2 4">DSM 43363</strain>
    </source>
</reference>
<organism evidence="2 4">
    <name type="scientific">Micromonospora peucetia</name>
    <dbReference type="NCBI Taxonomy" id="47871"/>
    <lineage>
        <taxon>Bacteria</taxon>
        <taxon>Bacillati</taxon>
        <taxon>Actinomycetota</taxon>
        <taxon>Actinomycetes</taxon>
        <taxon>Micromonosporales</taxon>
        <taxon>Micromonosporaceae</taxon>
        <taxon>Micromonospora</taxon>
    </lineage>
</organism>
<dbReference type="Proteomes" id="UP000199343">
    <property type="component" value="Unassembled WGS sequence"/>
</dbReference>
<keyword evidence="5" id="KW-1185">Reference proteome</keyword>
<dbReference type="PROSITE" id="PS51257">
    <property type="entry name" value="PROKAR_LIPOPROTEIN"/>
    <property type="match status" value="1"/>
</dbReference>
<proteinExistence type="predicted"/>
<dbReference type="AlphaFoldDB" id="A0A1C6VLZ3"/>
<feature type="domain" description="SsuA/THI5-like" evidence="1">
    <location>
        <begin position="77"/>
        <end position="272"/>
    </location>
</feature>
<evidence type="ECO:0000259" key="1">
    <source>
        <dbReference type="Pfam" id="PF09084"/>
    </source>
</evidence>
<accession>A0A1C6VLZ3</accession>
<dbReference type="PANTHER" id="PTHR30024:SF2">
    <property type="entry name" value="ABC TRANSPORTER SUBSTRATE-BINDING PROTEIN"/>
    <property type="match status" value="1"/>
</dbReference>
<dbReference type="PANTHER" id="PTHR30024">
    <property type="entry name" value="ALIPHATIC SULFONATES-BINDING PROTEIN-RELATED"/>
    <property type="match status" value="1"/>
</dbReference>
<dbReference type="STRING" id="47871.GA0070608_3437"/>
<evidence type="ECO:0000313" key="3">
    <source>
        <dbReference type="EMBL" id="WSA30556.1"/>
    </source>
</evidence>
<reference evidence="3 5" key="2">
    <citation type="submission" date="2022-10" db="EMBL/GenBank/DDBJ databases">
        <title>The complete genomes of actinobacterial strains from the NBC collection.</title>
        <authorList>
            <person name="Joergensen T.S."/>
            <person name="Alvarez Arevalo M."/>
            <person name="Sterndorff E.B."/>
            <person name="Faurdal D."/>
            <person name="Vuksanovic O."/>
            <person name="Mourched A.-S."/>
            <person name="Charusanti P."/>
            <person name="Shaw S."/>
            <person name="Blin K."/>
            <person name="Weber T."/>
        </authorList>
    </citation>
    <scope>NUCLEOTIDE SEQUENCE [LARGE SCALE GENOMIC DNA]</scope>
    <source>
        <strain evidence="3 5">NBC 01809</strain>
    </source>
</reference>
<evidence type="ECO:0000313" key="4">
    <source>
        <dbReference type="Proteomes" id="UP000199343"/>
    </source>
</evidence>
<protein>
    <submittedName>
        <fullName evidence="3">ABC transporter substrate-binding protein</fullName>
    </submittedName>
    <submittedName>
        <fullName evidence="2">ABC-type nitrate/sulfonate/bicarbonate transport system, substrate-binding protein</fullName>
    </submittedName>
</protein>
<dbReference type="Pfam" id="PF09084">
    <property type="entry name" value="NMT1"/>
    <property type="match status" value="1"/>
</dbReference>
<dbReference type="InterPro" id="IPR015168">
    <property type="entry name" value="SsuA/THI5"/>
</dbReference>
<dbReference type="OrthoDB" id="506623at2"/>
<name>A0A1C6VLZ3_9ACTN</name>
<evidence type="ECO:0000313" key="2">
    <source>
        <dbReference type="EMBL" id="SCL67114.1"/>
    </source>
</evidence>
<dbReference type="Proteomes" id="UP001334804">
    <property type="component" value="Chromosome"/>
</dbReference>
<dbReference type="EMBL" id="CP109071">
    <property type="protein sequence ID" value="WSA30556.1"/>
    <property type="molecule type" value="Genomic_DNA"/>
</dbReference>
<evidence type="ECO:0000313" key="5">
    <source>
        <dbReference type="Proteomes" id="UP001334804"/>
    </source>
</evidence>
<dbReference type="RefSeq" id="WP_091629158.1">
    <property type="nucleotide sequence ID" value="NZ_CP109071.1"/>
</dbReference>